<gene>
    <name evidence="11" type="ORF">BJG266_LOCUS14368</name>
    <name evidence="12" type="ORF">QVE165_LOCUS16955</name>
</gene>
<organism evidence="12 13">
    <name type="scientific">Adineta steineri</name>
    <dbReference type="NCBI Taxonomy" id="433720"/>
    <lineage>
        <taxon>Eukaryota</taxon>
        <taxon>Metazoa</taxon>
        <taxon>Spiralia</taxon>
        <taxon>Gnathifera</taxon>
        <taxon>Rotifera</taxon>
        <taxon>Eurotatoria</taxon>
        <taxon>Bdelloidea</taxon>
        <taxon>Adinetida</taxon>
        <taxon>Adinetidae</taxon>
        <taxon>Adineta</taxon>
    </lineage>
</organism>
<evidence type="ECO:0000256" key="3">
    <source>
        <dbReference type="ARBA" id="ARBA00022692"/>
    </source>
</evidence>
<dbReference type="Pfam" id="PF25179">
    <property type="entry name" value="LMF1_C"/>
    <property type="match status" value="1"/>
</dbReference>
<dbReference type="EMBL" id="CAJNOM010000096">
    <property type="protein sequence ID" value="CAF1038729.1"/>
    <property type="molecule type" value="Genomic_DNA"/>
</dbReference>
<keyword evidence="13" id="KW-1185">Reference proteome</keyword>
<dbReference type="InterPro" id="IPR057433">
    <property type="entry name" value="LMF1/2_C"/>
</dbReference>
<evidence type="ECO:0000256" key="6">
    <source>
        <dbReference type="ARBA" id="ARBA00023136"/>
    </source>
</evidence>
<evidence type="ECO:0000259" key="9">
    <source>
        <dbReference type="Pfam" id="PF06762"/>
    </source>
</evidence>
<protein>
    <recommendedName>
        <fullName evidence="8">Lipase maturation factor</fullName>
    </recommendedName>
</protein>
<keyword evidence="3 8" id="KW-0812">Transmembrane</keyword>
<dbReference type="InterPro" id="IPR057434">
    <property type="entry name" value="LMF1/2_N"/>
</dbReference>
<feature type="domain" description="Lipase maturation factor 1/2 C-terminal" evidence="10">
    <location>
        <begin position="452"/>
        <end position="584"/>
    </location>
</feature>
<keyword evidence="7" id="KW-0325">Glycoprotein</keyword>
<feature type="transmembrane region" description="Helical" evidence="8">
    <location>
        <begin position="21"/>
        <end position="41"/>
    </location>
</feature>
<dbReference type="PANTHER" id="PTHR14463">
    <property type="entry name" value="LIPASE MATURATION FACTOR"/>
    <property type="match status" value="1"/>
</dbReference>
<proteinExistence type="inferred from homology"/>
<dbReference type="GO" id="GO:0051604">
    <property type="term" value="P:protein maturation"/>
    <property type="evidence" value="ECO:0007669"/>
    <property type="project" value="InterPro"/>
</dbReference>
<feature type="transmembrane region" description="Helical" evidence="8">
    <location>
        <begin position="367"/>
        <end position="389"/>
    </location>
</feature>
<feature type="transmembrane region" description="Helical" evidence="8">
    <location>
        <begin position="81"/>
        <end position="101"/>
    </location>
</feature>
<comment type="function">
    <text evidence="8">Involved in the maturation of specific proteins in the endoplasmic reticulum.</text>
</comment>
<feature type="transmembrane region" description="Helical" evidence="8">
    <location>
        <begin position="628"/>
        <end position="648"/>
    </location>
</feature>
<accession>A0A814JKH9</accession>
<feature type="transmembrane region" description="Helical" evidence="8">
    <location>
        <begin position="275"/>
        <end position="296"/>
    </location>
</feature>
<dbReference type="GO" id="GO:0005789">
    <property type="term" value="C:endoplasmic reticulum membrane"/>
    <property type="evidence" value="ECO:0007669"/>
    <property type="project" value="UniProtKB-SubCell"/>
</dbReference>
<dbReference type="OrthoDB" id="434126at2759"/>
<comment type="caution">
    <text evidence="12">The sequence shown here is derived from an EMBL/GenBank/DDBJ whole genome shotgun (WGS) entry which is preliminary data.</text>
</comment>
<evidence type="ECO:0000256" key="8">
    <source>
        <dbReference type="RuleBase" id="RU361229"/>
    </source>
</evidence>
<sequence length="679" mass="80534">MAKYFLPNKVFISPIQYAHTRNLFLISMSIVYTFAFASLYWQQPGLYSDNGILPLRVQIQQQEKIQLFIVKLANFFKWTPFRIMECVLLLSIFLSSLMIIFKCLRTSFTFTMLWFAYYSCFQVAGQFLYFQWDTLLLEAGFLTIFVAPMRLLYLKRKQTEDFLYQDRITLWLIRWLAFRLLFASGIVKLTGGDKTWWSLTATTIHYQSQCIPTPLAYYAHHTPVWLHKLSTALVYIFMSGTGILFFSPFRIHRLIACVIQISLQILIALTGNYNFFNLLTIILCFGLIDDQFLGYSQWESVEDENKTKKSFSWIITLFRRLIHLIILISYIYLTIRWFDIHWDSKQQIVLTKITFIRAQFDLFLRRFLPICLFLAWCSLIFTIGRSVFIAIRRPEKIYAKIFHTLITISYGILAMSLFFVSMVPFTVIERQTGKALPYELQSWYNKYQDYHIFNAYGLFRSMTGVDGRPELIIEGALSTKNPKWKEYEFFYKPGSLSASPPFVAPHQPRLDWQMWFAALSHYQHEPWLAFFLYRLLTNQPEVLRLIQTNPFPTTPPKQIRILLYRYNFTTPPSKDYWQRELLNNEWFPTITLESQWFMSYIEQLNMKQINKPLPKSILLDIIRSISNVMNGTIFTWFPVVIALVFVILRKLLCTNPHKPLVVKKDDEWYQPVPLKDKIN</sequence>
<keyword evidence="5 8" id="KW-1133">Transmembrane helix</keyword>
<dbReference type="Proteomes" id="UP000663832">
    <property type="component" value="Unassembled WGS sequence"/>
</dbReference>
<comment type="similarity">
    <text evidence="2 8">Belongs to the lipase maturation factor family.</text>
</comment>
<evidence type="ECO:0000256" key="7">
    <source>
        <dbReference type="ARBA" id="ARBA00023180"/>
    </source>
</evidence>
<keyword evidence="6 8" id="KW-0472">Membrane</keyword>
<feature type="transmembrane region" description="Helical" evidence="8">
    <location>
        <begin position="135"/>
        <end position="153"/>
    </location>
</feature>
<feature type="domain" description="Lipase maturation factor 1/2 N-terminal" evidence="9">
    <location>
        <begin position="129"/>
        <end position="293"/>
    </location>
</feature>
<dbReference type="EMBL" id="CAJNOI010000060">
    <property type="protein sequence ID" value="CAF0971629.1"/>
    <property type="molecule type" value="Genomic_DNA"/>
</dbReference>
<dbReference type="InterPro" id="IPR009613">
    <property type="entry name" value="LMF"/>
</dbReference>
<keyword evidence="4 8" id="KW-0256">Endoplasmic reticulum</keyword>
<feature type="transmembrane region" description="Helical" evidence="8">
    <location>
        <begin position="401"/>
        <end position="425"/>
    </location>
</feature>
<feature type="transmembrane region" description="Helical" evidence="8">
    <location>
        <begin position="108"/>
        <end position="129"/>
    </location>
</feature>
<evidence type="ECO:0000256" key="5">
    <source>
        <dbReference type="ARBA" id="ARBA00022989"/>
    </source>
</evidence>
<evidence type="ECO:0000313" key="11">
    <source>
        <dbReference type="EMBL" id="CAF0971629.1"/>
    </source>
</evidence>
<dbReference type="Proteomes" id="UP000663877">
    <property type="component" value="Unassembled WGS sequence"/>
</dbReference>
<evidence type="ECO:0000313" key="12">
    <source>
        <dbReference type="EMBL" id="CAF1038729.1"/>
    </source>
</evidence>
<evidence type="ECO:0000256" key="2">
    <source>
        <dbReference type="ARBA" id="ARBA00005512"/>
    </source>
</evidence>
<feature type="transmembrane region" description="Helical" evidence="8">
    <location>
        <begin position="225"/>
        <end position="246"/>
    </location>
</feature>
<comment type="subcellular location">
    <subcellularLocation>
        <location evidence="1 8">Endoplasmic reticulum membrane</location>
        <topology evidence="1 8">Multi-pass membrane protein</topology>
    </subcellularLocation>
</comment>
<name>A0A814JKH9_9BILA</name>
<dbReference type="PANTHER" id="PTHR14463:SF5">
    <property type="entry name" value="LIPASE MATURATION FACTOR 2"/>
    <property type="match status" value="1"/>
</dbReference>
<evidence type="ECO:0000313" key="13">
    <source>
        <dbReference type="Proteomes" id="UP000663832"/>
    </source>
</evidence>
<evidence type="ECO:0000256" key="1">
    <source>
        <dbReference type="ARBA" id="ARBA00004477"/>
    </source>
</evidence>
<evidence type="ECO:0000259" key="10">
    <source>
        <dbReference type="Pfam" id="PF25179"/>
    </source>
</evidence>
<dbReference type="AlphaFoldDB" id="A0A814JKH9"/>
<evidence type="ECO:0000256" key="4">
    <source>
        <dbReference type="ARBA" id="ARBA00022824"/>
    </source>
</evidence>
<dbReference type="Pfam" id="PF06762">
    <property type="entry name" value="LMF1"/>
    <property type="match status" value="1"/>
</dbReference>
<reference evidence="12" key="1">
    <citation type="submission" date="2021-02" db="EMBL/GenBank/DDBJ databases">
        <authorList>
            <person name="Nowell W R."/>
        </authorList>
    </citation>
    <scope>NUCLEOTIDE SEQUENCE</scope>
</reference>
<feature type="transmembrane region" description="Helical" evidence="8">
    <location>
        <begin position="317"/>
        <end position="335"/>
    </location>
</feature>